<evidence type="ECO:0000313" key="1">
    <source>
        <dbReference type="EMBL" id="RKF21423.1"/>
    </source>
</evidence>
<evidence type="ECO:0000313" key="2">
    <source>
        <dbReference type="Proteomes" id="UP000286482"/>
    </source>
</evidence>
<accession>A0A420EL71</accession>
<proteinExistence type="predicted"/>
<dbReference type="InterPro" id="IPR058532">
    <property type="entry name" value="YjbR/MT2646/Rv2570-like"/>
</dbReference>
<dbReference type="EMBL" id="RAQO01000002">
    <property type="protein sequence ID" value="RKF21423.1"/>
    <property type="molecule type" value="Genomic_DNA"/>
</dbReference>
<organism evidence="1 2">
    <name type="scientific">Alginatibacterium sediminis</name>
    <dbReference type="NCBI Taxonomy" id="2164068"/>
    <lineage>
        <taxon>Bacteria</taxon>
        <taxon>Pseudomonadati</taxon>
        <taxon>Pseudomonadota</taxon>
        <taxon>Gammaproteobacteria</taxon>
        <taxon>Alteromonadales</taxon>
        <taxon>Alteromonadaceae</taxon>
        <taxon>Alginatibacterium</taxon>
    </lineage>
</organism>
<dbReference type="SUPFAM" id="SSF142906">
    <property type="entry name" value="YjbR-like"/>
    <property type="match status" value="1"/>
</dbReference>
<name>A0A420EL71_9ALTE</name>
<reference evidence="1 2" key="1">
    <citation type="submission" date="2018-09" db="EMBL/GenBank/DDBJ databases">
        <authorList>
            <person name="Wang Z."/>
        </authorList>
    </citation>
    <scope>NUCLEOTIDE SEQUENCE [LARGE SCALE GENOMIC DNA]</scope>
    <source>
        <strain evidence="1 2">ALS 81</strain>
    </source>
</reference>
<dbReference type="OrthoDB" id="3194910at2"/>
<keyword evidence="1" id="KW-0238">DNA-binding</keyword>
<dbReference type="InterPro" id="IPR038056">
    <property type="entry name" value="YjbR-like_sf"/>
</dbReference>
<protein>
    <submittedName>
        <fullName evidence="1">MmcQ/YjbR family DNA-binding protein</fullName>
    </submittedName>
</protein>
<dbReference type="Gene3D" id="3.90.1150.30">
    <property type="match status" value="1"/>
</dbReference>
<gene>
    <name evidence="1" type="ORF">DBZ36_01885</name>
</gene>
<dbReference type="InterPro" id="IPR007351">
    <property type="entry name" value="YjbR"/>
</dbReference>
<keyword evidence="2" id="KW-1185">Reference proteome</keyword>
<dbReference type="RefSeq" id="WP_120353226.1">
    <property type="nucleotide sequence ID" value="NZ_RAQO01000002.1"/>
</dbReference>
<dbReference type="PANTHER" id="PTHR35145:SF1">
    <property type="entry name" value="CYTOPLASMIC PROTEIN"/>
    <property type="match status" value="1"/>
</dbReference>
<sequence length="125" mass="14203">MNREQFNDYLLSKPGASVDYPFDTVTPVYKVAGKMFALMGEYQGVARVNLKCEPEEALALRDIFEAVTPGYHMNKRHWNSVLLNDSVPEGELQRMADNSYNLVLDSLPKYKQQQLLGSLQDSSQQ</sequence>
<dbReference type="PANTHER" id="PTHR35145">
    <property type="entry name" value="CYTOPLASMIC PROTEIN-RELATED"/>
    <property type="match status" value="1"/>
</dbReference>
<dbReference type="Pfam" id="PF04237">
    <property type="entry name" value="YjbR"/>
    <property type="match status" value="1"/>
</dbReference>
<dbReference type="GO" id="GO:0003677">
    <property type="term" value="F:DNA binding"/>
    <property type="evidence" value="ECO:0007669"/>
    <property type="project" value="UniProtKB-KW"/>
</dbReference>
<dbReference type="AlphaFoldDB" id="A0A420EL71"/>
<dbReference type="Proteomes" id="UP000286482">
    <property type="component" value="Unassembled WGS sequence"/>
</dbReference>
<comment type="caution">
    <text evidence="1">The sequence shown here is derived from an EMBL/GenBank/DDBJ whole genome shotgun (WGS) entry which is preliminary data.</text>
</comment>